<dbReference type="InterPro" id="IPR036937">
    <property type="entry name" value="Adhesion_dom_fimbrial_sf"/>
</dbReference>
<dbReference type="PANTHER" id="PTHR33420">
    <property type="entry name" value="FIMBRIAL SUBUNIT ELFA-RELATED"/>
    <property type="match status" value="1"/>
</dbReference>
<feature type="signal peptide" evidence="5">
    <location>
        <begin position="1"/>
        <end position="22"/>
    </location>
</feature>
<evidence type="ECO:0000256" key="5">
    <source>
        <dbReference type="SAM" id="SignalP"/>
    </source>
</evidence>
<comment type="similarity">
    <text evidence="2">Belongs to the fimbrial protein family.</text>
</comment>
<evidence type="ECO:0000256" key="3">
    <source>
        <dbReference type="ARBA" id="ARBA00022729"/>
    </source>
</evidence>
<organism evidence="7">
    <name type="scientific">Pseudomonas marincola</name>
    <dbReference type="NCBI Taxonomy" id="437900"/>
    <lineage>
        <taxon>Bacteria</taxon>
        <taxon>Pseudomonadati</taxon>
        <taxon>Pseudomonadota</taxon>
        <taxon>Gammaproteobacteria</taxon>
        <taxon>Pseudomonadales</taxon>
        <taxon>Pseudomonadaceae</taxon>
        <taxon>Pseudomonas</taxon>
    </lineage>
</organism>
<dbReference type="InterPro" id="IPR008966">
    <property type="entry name" value="Adhesion_dom_sf"/>
</dbReference>
<name>A0A653E7S5_9PSED</name>
<dbReference type="GO" id="GO:0043709">
    <property type="term" value="P:cell adhesion involved in single-species biofilm formation"/>
    <property type="evidence" value="ECO:0007669"/>
    <property type="project" value="TreeGrafter"/>
</dbReference>
<keyword evidence="4" id="KW-0281">Fimbrium</keyword>
<evidence type="ECO:0000256" key="4">
    <source>
        <dbReference type="ARBA" id="ARBA00023263"/>
    </source>
</evidence>
<gene>
    <name evidence="7" type="ORF">PMYSY11_3813</name>
</gene>
<sequence length="179" mass="18103">MKKIIATAVIGMGILSSGMAVAADGTITINGLVTTNSCDVSVNGGTGDATLTLPDVSSSQLAATGDVAGAEDFIFALTGCSAGGKVRAYFETDNVNTGTGNLQNNTAPVDGGAANVQVQITDGDGTRIDLASEAQTNNPYIDITNDAASLPYKAQYVSTNGQVIAGLVNTALVYTLEYQ</sequence>
<protein>
    <recommendedName>
        <fullName evidence="6">Fimbrial-type adhesion domain-containing protein</fullName>
    </recommendedName>
</protein>
<dbReference type="InterPro" id="IPR050263">
    <property type="entry name" value="Bact_Fimbrial_Adh_Pro"/>
</dbReference>
<feature type="chain" id="PRO_5024865329" description="Fimbrial-type adhesion domain-containing protein" evidence="5">
    <location>
        <begin position="23"/>
        <end position="179"/>
    </location>
</feature>
<dbReference type="GO" id="GO:0009289">
    <property type="term" value="C:pilus"/>
    <property type="evidence" value="ECO:0007669"/>
    <property type="project" value="UniProtKB-SubCell"/>
</dbReference>
<comment type="subcellular location">
    <subcellularLocation>
        <location evidence="1">Fimbrium</location>
    </subcellularLocation>
</comment>
<keyword evidence="3 5" id="KW-0732">Signal</keyword>
<dbReference type="Pfam" id="PF00419">
    <property type="entry name" value="Fimbrial"/>
    <property type="match status" value="1"/>
</dbReference>
<dbReference type="SUPFAM" id="SSF49401">
    <property type="entry name" value="Bacterial adhesins"/>
    <property type="match status" value="1"/>
</dbReference>
<dbReference type="AlphaFoldDB" id="A0A653E7S5"/>
<dbReference type="InterPro" id="IPR000259">
    <property type="entry name" value="Adhesion_dom_fimbrial"/>
</dbReference>
<dbReference type="RefSeq" id="WP_150549165.1">
    <property type="nucleotide sequence ID" value="NZ_LR215729.2"/>
</dbReference>
<feature type="domain" description="Fimbrial-type adhesion" evidence="6">
    <location>
        <begin position="29"/>
        <end position="179"/>
    </location>
</feature>
<accession>A0A653E7S5</accession>
<evidence type="ECO:0000256" key="1">
    <source>
        <dbReference type="ARBA" id="ARBA00004561"/>
    </source>
</evidence>
<evidence type="ECO:0000313" key="7">
    <source>
        <dbReference type="EMBL" id="VEV98857.1"/>
    </source>
</evidence>
<dbReference type="EMBL" id="LR215729">
    <property type="protein sequence ID" value="VEV98857.1"/>
    <property type="molecule type" value="Genomic_DNA"/>
</dbReference>
<proteinExistence type="inferred from homology"/>
<evidence type="ECO:0000256" key="2">
    <source>
        <dbReference type="ARBA" id="ARBA00006671"/>
    </source>
</evidence>
<reference evidence="7" key="1">
    <citation type="submission" date="2019-02" db="EMBL/GenBank/DDBJ databases">
        <authorList>
            <consortium name="Genoscope - CEA"/>
            <person name="William W."/>
        </authorList>
    </citation>
    <scope>NUCLEOTIDE SEQUENCE [LARGE SCALE GENOMIC DNA]</scope>
    <source>
        <strain evidence="7">YSy11</strain>
    </source>
</reference>
<dbReference type="Gene3D" id="2.60.40.1090">
    <property type="entry name" value="Fimbrial-type adhesion domain"/>
    <property type="match status" value="1"/>
</dbReference>
<evidence type="ECO:0000259" key="6">
    <source>
        <dbReference type="Pfam" id="PF00419"/>
    </source>
</evidence>
<dbReference type="PANTHER" id="PTHR33420:SF3">
    <property type="entry name" value="FIMBRIAL SUBUNIT ELFA"/>
    <property type="match status" value="1"/>
</dbReference>